<evidence type="ECO:0000256" key="9">
    <source>
        <dbReference type="SAM" id="SignalP"/>
    </source>
</evidence>
<dbReference type="SUPFAM" id="SSF51445">
    <property type="entry name" value="(Trans)glycosidases"/>
    <property type="match status" value="1"/>
</dbReference>
<dbReference type="Proteomes" id="UP001374535">
    <property type="component" value="Chromosome 6"/>
</dbReference>
<feature type="signal peptide" evidence="9">
    <location>
        <begin position="1"/>
        <end position="23"/>
    </location>
</feature>
<comment type="catalytic activity">
    <reaction evidence="1">
        <text>Random hydrolysis of (1-&gt;4)-beta-D-mannosidic linkages in mannans, galactomannans and glucomannans.</text>
        <dbReference type="EC" id="3.2.1.78"/>
    </reaction>
</comment>
<evidence type="ECO:0000256" key="1">
    <source>
        <dbReference type="ARBA" id="ARBA00001678"/>
    </source>
</evidence>
<dbReference type="GO" id="GO:0016985">
    <property type="term" value="F:mannan endo-1,4-beta-mannosidase activity"/>
    <property type="evidence" value="ECO:0007669"/>
    <property type="project" value="UniProtKB-EC"/>
</dbReference>
<feature type="domain" description="Glycoside hydrolase family 5" evidence="10">
    <location>
        <begin position="38"/>
        <end position="371"/>
    </location>
</feature>
<keyword evidence="7" id="KW-0378">Hydrolase</keyword>
<evidence type="ECO:0000256" key="5">
    <source>
        <dbReference type="ARBA" id="ARBA00022525"/>
    </source>
</evidence>
<evidence type="ECO:0000256" key="2">
    <source>
        <dbReference type="ARBA" id="ARBA00004613"/>
    </source>
</evidence>
<dbReference type="EC" id="3.2.1.78" evidence="4"/>
<evidence type="ECO:0000259" key="10">
    <source>
        <dbReference type="Pfam" id="PF26410"/>
    </source>
</evidence>
<dbReference type="InterPro" id="IPR001547">
    <property type="entry name" value="Glyco_hydro_5"/>
</dbReference>
<dbReference type="PANTHER" id="PTHR31451">
    <property type="match status" value="1"/>
</dbReference>
<protein>
    <recommendedName>
        <fullName evidence="4">mannan endo-1,4-beta-mannosidase</fullName>
        <ecNumber evidence="4">3.2.1.78</ecNumber>
    </recommendedName>
</protein>
<feature type="chain" id="PRO_5042937878" description="mannan endo-1,4-beta-mannosidase" evidence="9">
    <location>
        <begin position="24"/>
        <end position="409"/>
    </location>
</feature>
<dbReference type="InterPro" id="IPR017853">
    <property type="entry name" value="GH"/>
</dbReference>
<evidence type="ECO:0000313" key="11">
    <source>
        <dbReference type="EMBL" id="WVZ06540.1"/>
    </source>
</evidence>
<dbReference type="FunFam" id="3.20.20.80:FF:000012">
    <property type="entry name" value="Mannan endo-1,4-beta-mannosidase 6"/>
    <property type="match status" value="1"/>
</dbReference>
<organism evidence="11 12">
    <name type="scientific">Vigna mungo</name>
    <name type="common">Black gram</name>
    <name type="synonym">Phaseolus mungo</name>
    <dbReference type="NCBI Taxonomy" id="3915"/>
    <lineage>
        <taxon>Eukaryota</taxon>
        <taxon>Viridiplantae</taxon>
        <taxon>Streptophyta</taxon>
        <taxon>Embryophyta</taxon>
        <taxon>Tracheophyta</taxon>
        <taxon>Spermatophyta</taxon>
        <taxon>Magnoliopsida</taxon>
        <taxon>eudicotyledons</taxon>
        <taxon>Gunneridae</taxon>
        <taxon>Pentapetalae</taxon>
        <taxon>rosids</taxon>
        <taxon>fabids</taxon>
        <taxon>Fabales</taxon>
        <taxon>Fabaceae</taxon>
        <taxon>Papilionoideae</taxon>
        <taxon>50 kb inversion clade</taxon>
        <taxon>NPAAA clade</taxon>
        <taxon>indigoferoid/millettioid clade</taxon>
        <taxon>Phaseoleae</taxon>
        <taxon>Vigna</taxon>
    </lineage>
</organism>
<evidence type="ECO:0000313" key="12">
    <source>
        <dbReference type="Proteomes" id="UP001374535"/>
    </source>
</evidence>
<keyword evidence="12" id="KW-1185">Reference proteome</keyword>
<dbReference type="AlphaFoldDB" id="A0AAQ3NAQ5"/>
<evidence type="ECO:0000256" key="8">
    <source>
        <dbReference type="ARBA" id="ARBA00023295"/>
    </source>
</evidence>
<dbReference type="PANTHER" id="PTHR31451:SF39">
    <property type="entry name" value="MANNAN ENDO-1,4-BETA-MANNOSIDASE 1"/>
    <property type="match status" value="1"/>
</dbReference>
<dbReference type="Gene3D" id="3.20.20.80">
    <property type="entry name" value="Glycosidases"/>
    <property type="match status" value="1"/>
</dbReference>
<dbReference type="GO" id="GO:0005576">
    <property type="term" value="C:extracellular region"/>
    <property type="evidence" value="ECO:0007669"/>
    <property type="project" value="UniProtKB-SubCell"/>
</dbReference>
<name>A0AAQ3NAQ5_VIGMU</name>
<evidence type="ECO:0000256" key="7">
    <source>
        <dbReference type="ARBA" id="ARBA00022801"/>
    </source>
</evidence>
<evidence type="ECO:0000256" key="6">
    <source>
        <dbReference type="ARBA" id="ARBA00022729"/>
    </source>
</evidence>
<evidence type="ECO:0000256" key="3">
    <source>
        <dbReference type="ARBA" id="ARBA00005641"/>
    </source>
</evidence>
<dbReference type="EMBL" id="CP144695">
    <property type="protein sequence ID" value="WVZ06540.1"/>
    <property type="molecule type" value="Genomic_DNA"/>
</dbReference>
<dbReference type="InterPro" id="IPR045053">
    <property type="entry name" value="MAN-like"/>
</dbReference>
<evidence type="ECO:0000256" key="4">
    <source>
        <dbReference type="ARBA" id="ARBA00012706"/>
    </source>
</evidence>
<accession>A0AAQ3NAQ5</accession>
<keyword evidence="6 9" id="KW-0732">Signal</keyword>
<comment type="subcellular location">
    <subcellularLocation>
        <location evidence="2">Secreted</location>
    </subcellularLocation>
</comment>
<sequence length="409" mass="46835">MGFQNLAMMSFMMILCVSLYVNCIDIPEKRIFAQRPNDFIKRNGTRFFLNGKPHYFNGFNAHWLMIFAADPSTSSKVTTVFEQASQHGLNLARTMAFNDGSYRALQTSPGVYNETVFRALDAVISEAGKYEIRLILSLVNNWKDLGGKNQYVQWAKQRGQNVSTEDDFFSNSMIKQFYKNHVKTVLTRKNTVTGLLYKDDPTIFSWELMNEPRSSDFSGKQVQDWVSEMAAYVKSIDNKHLLQVGLEGFYGNSIPERGLINPDGYHTGTDFISNNLVPEIDYASIHAYPDEWMARFNQSHQDVFTEKWVSTHIQDAQNVLRKPILLTEFGLNKAFRGYSNGKRDRLYAKLYKWVYGSASQRGACAGAAFWQLFVEGMDNMADGYVIIFQRNPSTAKIIAQQSLRMSRIR</sequence>
<dbReference type="GO" id="GO:0000272">
    <property type="term" value="P:polysaccharide catabolic process"/>
    <property type="evidence" value="ECO:0007669"/>
    <property type="project" value="InterPro"/>
</dbReference>
<comment type="similarity">
    <text evidence="3">Belongs to the glycosyl hydrolase 5 (cellulase A) family.</text>
</comment>
<proteinExistence type="inferred from homology"/>
<gene>
    <name evidence="11" type="ORF">V8G54_019886</name>
</gene>
<reference evidence="11 12" key="1">
    <citation type="journal article" date="2023" name="Life. Sci Alliance">
        <title>Evolutionary insights into 3D genome organization and epigenetic landscape of Vigna mungo.</title>
        <authorList>
            <person name="Junaid A."/>
            <person name="Singh B."/>
            <person name="Bhatia S."/>
        </authorList>
    </citation>
    <scope>NUCLEOTIDE SEQUENCE [LARGE SCALE GENOMIC DNA]</scope>
    <source>
        <strain evidence="11">Urdbean</strain>
    </source>
</reference>
<dbReference type="Pfam" id="PF26410">
    <property type="entry name" value="GH5_mannosidase"/>
    <property type="match status" value="1"/>
</dbReference>
<keyword evidence="8" id="KW-0326">Glycosidase</keyword>
<keyword evidence="5" id="KW-0964">Secreted</keyword>